<feature type="transmembrane region" description="Helical" evidence="1">
    <location>
        <begin position="86"/>
        <end position="108"/>
    </location>
</feature>
<feature type="transmembrane region" description="Helical" evidence="1">
    <location>
        <begin position="7"/>
        <end position="32"/>
    </location>
</feature>
<dbReference type="AlphaFoldDB" id="A0AAV2IJN0"/>
<gene>
    <name evidence="2" type="ORF">GSLYS_00019848001</name>
</gene>
<organism evidence="2 3">
    <name type="scientific">Lymnaea stagnalis</name>
    <name type="common">Great pond snail</name>
    <name type="synonym">Helix stagnalis</name>
    <dbReference type="NCBI Taxonomy" id="6523"/>
    <lineage>
        <taxon>Eukaryota</taxon>
        <taxon>Metazoa</taxon>
        <taxon>Spiralia</taxon>
        <taxon>Lophotrochozoa</taxon>
        <taxon>Mollusca</taxon>
        <taxon>Gastropoda</taxon>
        <taxon>Heterobranchia</taxon>
        <taxon>Euthyneura</taxon>
        <taxon>Panpulmonata</taxon>
        <taxon>Hygrophila</taxon>
        <taxon>Lymnaeoidea</taxon>
        <taxon>Lymnaeidae</taxon>
        <taxon>Lymnaea</taxon>
    </lineage>
</organism>
<evidence type="ECO:0008006" key="4">
    <source>
        <dbReference type="Google" id="ProtNLM"/>
    </source>
</evidence>
<feature type="transmembrane region" description="Helical" evidence="1">
    <location>
        <begin position="306"/>
        <end position="326"/>
    </location>
</feature>
<keyword evidence="1" id="KW-0812">Transmembrane</keyword>
<name>A0AAV2IJN0_LYMST</name>
<feature type="transmembrane region" description="Helical" evidence="1">
    <location>
        <begin position="128"/>
        <end position="148"/>
    </location>
</feature>
<sequence>MYKPKTLTILSLAIGDVLLALFPMVVYTRILFNEYEPRTMPCSLYSTSNVYMPYLITFVYGFGLMVLGLEMILHHRISSLVKNSKIVCSIVCSSIPWVLGLIIVLPLGLKNINMDTCEDHRNIDQWRALLAIGIFLPACGAVLTSIIVKCKVKSPHRQAVNNCPQVMVTSSTQQTAHGSAPLTKQQGLLPTAPAYHFEQPSTFASPTYAFPSQLQYDQEKSQQFYDMLATSPCALITQPHYMHSGNPSGNFLNGTTPMQPTVLVGENSSDSSQKPARLLVISIVFLLLVTPFAIFILGYLFDTDAIPLGLVGTVTVASIVFWLNIIRSVITPLIMYGYSDN</sequence>
<evidence type="ECO:0000256" key="1">
    <source>
        <dbReference type="SAM" id="Phobius"/>
    </source>
</evidence>
<dbReference type="Gene3D" id="1.20.1070.10">
    <property type="entry name" value="Rhodopsin 7-helix transmembrane proteins"/>
    <property type="match status" value="1"/>
</dbReference>
<evidence type="ECO:0000313" key="2">
    <source>
        <dbReference type="EMBL" id="CAL1546471.1"/>
    </source>
</evidence>
<reference evidence="2 3" key="1">
    <citation type="submission" date="2024-04" db="EMBL/GenBank/DDBJ databases">
        <authorList>
            <consortium name="Genoscope - CEA"/>
            <person name="William W."/>
        </authorList>
    </citation>
    <scope>NUCLEOTIDE SEQUENCE [LARGE SCALE GENOMIC DNA]</scope>
</reference>
<dbReference type="SUPFAM" id="SSF81321">
    <property type="entry name" value="Family A G protein-coupled receptor-like"/>
    <property type="match status" value="1"/>
</dbReference>
<feature type="transmembrane region" description="Helical" evidence="1">
    <location>
        <begin position="52"/>
        <end position="74"/>
    </location>
</feature>
<dbReference type="EMBL" id="CAXITT010000812">
    <property type="protein sequence ID" value="CAL1546471.1"/>
    <property type="molecule type" value="Genomic_DNA"/>
</dbReference>
<evidence type="ECO:0000313" key="3">
    <source>
        <dbReference type="Proteomes" id="UP001497497"/>
    </source>
</evidence>
<feature type="transmembrane region" description="Helical" evidence="1">
    <location>
        <begin position="278"/>
        <end position="300"/>
    </location>
</feature>
<keyword evidence="1" id="KW-0472">Membrane</keyword>
<comment type="caution">
    <text evidence="2">The sequence shown here is derived from an EMBL/GenBank/DDBJ whole genome shotgun (WGS) entry which is preliminary data.</text>
</comment>
<protein>
    <recommendedName>
        <fullName evidence="4">G-protein coupled receptors family 1 profile domain-containing protein</fullName>
    </recommendedName>
</protein>
<accession>A0AAV2IJN0</accession>
<keyword evidence="3" id="KW-1185">Reference proteome</keyword>
<dbReference type="Proteomes" id="UP001497497">
    <property type="component" value="Unassembled WGS sequence"/>
</dbReference>
<keyword evidence="1" id="KW-1133">Transmembrane helix</keyword>
<proteinExistence type="predicted"/>